<dbReference type="GO" id="GO:0003676">
    <property type="term" value="F:nucleic acid binding"/>
    <property type="evidence" value="ECO:0007669"/>
    <property type="project" value="InterPro"/>
</dbReference>
<dbReference type="Gene3D" id="4.10.60.10">
    <property type="entry name" value="Zinc finger, CCHC-type"/>
    <property type="match status" value="1"/>
</dbReference>
<feature type="domain" description="CCHC-type" evidence="4">
    <location>
        <begin position="122"/>
        <end position="137"/>
    </location>
</feature>
<dbReference type="SUPFAM" id="SSF57756">
    <property type="entry name" value="Retrovirus zinc finger-like domains"/>
    <property type="match status" value="1"/>
</dbReference>
<name>A0A2H3BHT0_9AGAR</name>
<evidence type="ECO:0000313" key="6">
    <source>
        <dbReference type="Proteomes" id="UP000218334"/>
    </source>
</evidence>
<dbReference type="Proteomes" id="UP000218334">
    <property type="component" value="Unassembled WGS sequence"/>
</dbReference>
<evidence type="ECO:0000313" key="5">
    <source>
        <dbReference type="EMBL" id="PBK66592.1"/>
    </source>
</evidence>
<proteinExistence type="predicted"/>
<keyword evidence="1" id="KW-0507">mRNA processing</keyword>
<dbReference type="InterPro" id="IPR036875">
    <property type="entry name" value="Znf_CCHC_sf"/>
</dbReference>
<dbReference type="Pfam" id="PF00098">
    <property type="entry name" value="zf-CCHC"/>
    <property type="match status" value="1"/>
</dbReference>
<dbReference type="PROSITE" id="PS50158">
    <property type="entry name" value="ZF_CCHC"/>
    <property type="match status" value="1"/>
</dbReference>
<keyword evidence="2" id="KW-0863">Zinc-finger</keyword>
<keyword evidence="2" id="KW-0862">Zinc</keyword>
<feature type="region of interest" description="Disordered" evidence="3">
    <location>
        <begin position="52"/>
        <end position="98"/>
    </location>
</feature>
<evidence type="ECO:0000256" key="2">
    <source>
        <dbReference type="PROSITE-ProRule" id="PRU00047"/>
    </source>
</evidence>
<evidence type="ECO:0000256" key="1">
    <source>
        <dbReference type="ARBA" id="ARBA00022664"/>
    </source>
</evidence>
<dbReference type="SMART" id="SM00343">
    <property type="entry name" value="ZnF_C2HC"/>
    <property type="match status" value="1"/>
</dbReference>
<dbReference type="AlphaFoldDB" id="A0A2H3BHT0"/>
<evidence type="ECO:0000259" key="4">
    <source>
        <dbReference type="PROSITE" id="PS50158"/>
    </source>
</evidence>
<protein>
    <recommendedName>
        <fullName evidence="4">CCHC-type domain-containing protein</fullName>
    </recommendedName>
</protein>
<evidence type="ECO:0000256" key="3">
    <source>
        <dbReference type="SAM" id="MobiDB-lite"/>
    </source>
</evidence>
<reference evidence="6" key="1">
    <citation type="journal article" date="2017" name="Nat. Ecol. Evol.">
        <title>Genome expansion and lineage-specific genetic innovations in the forest pathogenic fungi Armillaria.</title>
        <authorList>
            <person name="Sipos G."/>
            <person name="Prasanna A.N."/>
            <person name="Walter M.C."/>
            <person name="O'Connor E."/>
            <person name="Balint B."/>
            <person name="Krizsan K."/>
            <person name="Kiss B."/>
            <person name="Hess J."/>
            <person name="Varga T."/>
            <person name="Slot J."/>
            <person name="Riley R."/>
            <person name="Boka B."/>
            <person name="Rigling D."/>
            <person name="Barry K."/>
            <person name="Lee J."/>
            <person name="Mihaltcheva S."/>
            <person name="LaButti K."/>
            <person name="Lipzen A."/>
            <person name="Waldron R."/>
            <person name="Moloney N.M."/>
            <person name="Sperisen C."/>
            <person name="Kredics L."/>
            <person name="Vagvoelgyi C."/>
            <person name="Patrignani A."/>
            <person name="Fitzpatrick D."/>
            <person name="Nagy I."/>
            <person name="Doyle S."/>
            <person name="Anderson J.B."/>
            <person name="Grigoriev I.V."/>
            <person name="Gueldener U."/>
            <person name="Muensterkoetter M."/>
            <person name="Nagy L.G."/>
        </authorList>
    </citation>
    <scope>NUCLEOTIDE SEQUENCE [LARGE SCALE GENOMIC DNA]</scope>
    <source>
        <strain evidence="6">28-4</strain>
    </source>
</reference>
<sequence>MVKAVRLGVPNSYTNFIVNTGYNMPHTYPKWKTCILVMHKEQQKKMIFDQITATPCDPRPPQKGHSNTATSNNKAGGVTSSSSGKSTSNALPQEPGMGRWVTTMFSGQGQPMDIGKLHTEGRCFRCHEKGHLSKDCPMKKEHKDIRLLIAAEQEKSMESKIEEIKDTTSKPVPESKNQYAILQIEDTNNNNNETTIDLCPWDDSRYRKAE</sequence>
<gene>
    <name evidence="5" type="ORF">ARMSODRAFT_977493</name>
</gene>
<dbReference type="EMBL" id="KZ293440">
    <property type="protein sequence ID" value="PBK66592.1"/>
    <property type="molecule type" value="Genomic_DNA"/>
</dbReference>
<dbReference type="GO" id="GO:0008270">
    <property type="term" value="F:zinc ion binding"/>
    <property type="evidence" value="ECO:0007669"/>
    <property type="project" value="UniProtKB-KW"/>
</dbReference>
<feature type="compositionally biased region" description="Low complexity" evidence="3">
    <location>
        <begin position="76"/>
        <end position="88"/>
    </location>
</feature>
<dbReference type="InterPro" id="IPR001878">
    <property type="entry name" value="Znf_CCHC"/>
</dbReference>
<dbReference type="GO" id="GO:0006397">
    <property type="term" value="P:mRNA processing"/>
    <property type="evidence" value="ECO:0007669"/>
    <property type="project" value="UniProtKB-KW"/>
</dbReference>
<keyword evidence="2" id="KW-0479">Metal-binding</keyword>
<keyword evidence="6" id="KW-1185">Reference proteome</keyword>
<organism evidence="5 6">
    <name type="scientific">Armillaria solidipes</name>
    <dbReference type="NCBI Taxonomy" id="1076256"/>
    <lineage>
        <taxon>Eukaryota</taxon>
        <taxon>Fungi</taxon>
        <taxon>Dikarya</taxon>
        <taxon>Basidiomycota</taxon>
        <taxon>Agaricomycotina</taxon>
        <taxon>Agaricomycetes</taxon>
        <taxon>Agaricomycetidae</taxon>
        <taxon>Agaricales</taxon>
        <taxon>Marasmiineae</taxon>
        <taxon>Physalacriaceae</taxon>
        <taxon>Armillaria</taxon>
    </lineage>
</organism>
<feature type="compositionally biased region" description="Polar residues" evidence="3">
    <location>
        <begin position="64"/>
        <end position="74"/>
    </location>
</feature>
<accession>A0A2H3BHT0</accession>